<dbReference type="EMBL" id="AVOT02046503">
    <property type="protein sequence ID" value="MBW0541816.1"/>
    <property type="molecule type" value="Genomic_DNA"/>
</dbReference>
<evidence type="ECO:0000313" key="2">
    <source>
        <dbReference type="Proteomes" id="UP000765509"/>
    </source>
</evidence>
<reference evidence="1" key="1">
    <citation type="submission" date="2021-03" db="EMBL/GenBank/DDBJ databases">
        <title>Draft genome sequence of rust myrtle Austropuccinia psidii MF-1, a brazilian biotype.</title>
        <authorList>
            <person name="Quecine M.C."/>
            <person name="Pachon D.M.R."/>
            <person name="Bonatelli M.L."/>
            <person name="Correr F.H."/>
            <person name="Franceschini L.M."/>
            <person name="Leite T.F."/>
            <person name="Margarido G.R.A."/>
            <person name="Almeida C.A."/>
            <person name="Ferrarezi J.A."/>
            <person name="Labate C.A."/>
        </authorList>
    </citation>
    <scope>NUCLEOTIDE SEQUENCE</scope>
    <source>
        <strain evidence="1">MF-1</strain>
    </source>
</reference>
<sequence>MATYGLRPYPATIGPFGRFSTSPPPGQYLCFLDWGFYHEGLWPNPFDYGLKGPNGPKRLFRTPMASMAHGPRFLHHGPQFMGPLGPFWPKSNEAKRGQGGRPPASKAWWVPNHKWANLSLFWPQSQQSQNGQKNPGPKIGHFKPLAFGNYQRRQDQVQKSFPSIQGKKSPSPMYSIPKDPGMVPIWYNIPLCTNLSQQSNVDVFRKKLCLLN</sequence>
<evidence type="ECO:0000313" key="1">
    <source>
        <dbReference type="EMBL" id="MBW0541816.1"/>
    </source>
</evidence>
<gene>
    <name evidence="1" type="ORF">O181_081531</name>
</gene>
<keyword evidence="2" id="KW-1185">Reference proteome</keyword>
<protein>
    <submittedName>
        <fullName evidence="1">Uncharacterized protein</fullName>
    </submittedName>
</protein>
<dbReference type="Proteomes" id="UP000765509">
    <property type="component" value="Unassembled WGS sequence"/>
</dbReference>
<name>A0A9Q3FKD4_9BASI</name>
<dbReference type="AlphaFoldDB" id="A0A9Q3FKD4"/>
<proteinExistence type="predicted"/>
<comment type="caution">
    <text evidence="1">The sequence shown here is derived from an EMBL/GenBank/DDBJ whole genome shotgun (WGS) entry which is preliminary data.</text>
</comment>
<accession>A0A9Q3FKD4</accession>
<organism evidence="1 2">
    <name type="scientific">Austropuccinia psidii MF-1</name>
    <dbReference type="NCBI Taxonomy" id="1389203"/>
    <lineage>
        <taxon>Eukaryota</taxon>
        <taxon>Fungi</taxon>
        <taxon>Dikarya</taxon>
        <taxon>Basidiomycota</taxon>
        <taxon>Pucciniomycotina</taxon>
        <taxon>Pucciniomycetes</taxon>
        <taxon>Pucciniales</taxon>
        <taxon>Sphaerophragmiaceae</taxon>
        <taxon>Austropuccinia</taxon>
    </lineage>
</organism>